<name>A0A1T4MY09_9BACT</name>
<keyword evidence="3" id="KW-1185">Reference proteome</keyword>
<gene>
    <name evidence="2" type="ORF">SAMN04488132_10410</name>
</gene>
<proteinExistence type="predicted"/>
<dbReference type="InterPro" id="IPR002716">
    <property type="entry name" value="PIN_dom"/>
</dbReference>
<reference evidence="2 3" key="1">
    <citation type="submission" date="2017-02" db="EMBL/GenBank/DDBJ databases">
        <authorList>
            <person name="Peterson S.W."/>
        </authorList>
    </citation>
    <scope>NUCLEOTIDE SEQUENCE [LARGE SCALE GENOMIC DNA]</scope>
    <source>
        <strain evidence="2 3">DSM 22335</strain>
    </source>
</reference>
<evidence type="ECO:0000259" key="1">
    <source>
        <dbReference type="Pfam" id="PF13470"/>
    </source>
</evidence>
<protein>
    <recommendedName>
        <fullName evidence="1">PIN domain-containing protein</fullName>
    </recommendedName>
</protein>
<dbReference type="Pfam" id="PF13470">
    <property type="entry name" value="PIN_3"/>
    <property type="match status" value="1"/>
</dbReference>
<organism evidence="2 3">
    <name type="scientific">Sediminibacterium ginsengisoli</name>
    <dbReference type="NCBI Taxonomy" id="413434"/>
    <lineage>
        <taxon>Bacteria</taxon>
        <taxon>Pseudomonadati</taxon>
        <taxon>Bacteroidota</taxon>
        <taxon>Chitinophagia</taxon>
        <taxon>Chitinophagales</taxon>
        <taxon>Chitinophagaceae</taxon>
        <taxon>Sediminibacterium</taxon>
    </lineage>
</organism>
<dbReference type="AlphaFoldDB" id="A0A1T4MY09"/>
<dbReference type="InterPro" id="IPR029060">
    <property type="entry name" value="PIN-like_dom_sf"/>
</dbReference>
<dbReference type="STRING" id="413434.SAMN04488132_10410"/>
<dbReference type="RefSeq" id="WP_078831002.1">
    <property type="nucleotide sequence ID" value="NZ_FUWH01000004.1"/>
</dbReference>
<evidence type="ECO:0000313" key="2">
    <source>
        <dbReference type="EMBL" id="SJZ71949.1"/>
    </source>
</evidence>
<dbReference type="Proteomes" id="UP000190888">
    <property type="component" value="Unassembled WGS sequence"/>
</dbReference>
<feature type="domain" description="PIN" evidence="1">
    <location>
        <begin position="2"/>
        <end position="101"/>
    </location>
</feature>
<evidence type="ECO:0000313" key="3">
    <source>
        <dbReference type="Proteomes" id="UP000190888"/>
    </source>
</evidence>
<accession>A0A1T4MY09</accession>
<sequence length="140" mass="15982">MFIDTDVLLDFFAEREPFGRETEEIMELSYEKQVELYCAASSYISIFRQLSESKGKARAVQALKDMKELLLTVAVDSAVIDRALENAVPELEESIQLECAAGIRNLHSVITGHPKHFRHKDILIQTPKEFLDAFNQTIHE</sequence>
<dbReference type="SUPFAM" id="SSF88723">
    <property type="entry name" value="PIN domain-like"/>
    <property type="match status" value="1"/>
</dbReference>
<dbReference type="EMBL" id="FUWH01000004">
    <property type="protein sequence ID" value="SJZ71949.1"/>
    <property type="molecule type" value="Genomic_DNA"/>
</dbReference>